<dbReference type="InterPro" id="IPR033305">
    <property type="entry name" value="Hydin-like"/>
</dbReference>
<dbReference type="Gene3D" id="3.40.50.300">
    <property type="entry name" value="P-loop containing nucleotide triphosphate hydrolases"/>
    <property type="match status" value="1"/>
</dbReference>
<protein>
    <recommendedName>
        <fullName evidence="11">Abnormal spindle-like microcephaly-associated protein ASH domain-containing protein</fullName>
    </recommendedName>
</protein>
<keyword evidence="4" id="KW-0969">Cilium</keyword>
<gene>
    <name evidence="9" type="ORF">ECC02_000307</name>
</gene>
<dbReference type="PANTHER" id="PTHR23053">
    <property type="entry name" value="DLEC1 DELETED IN LUNG AND ESOPHAGEAL CANCER 1"/>
    <property type="match status" value="1"/>
</dbReference>
<feature type="domain" description="Abnormal spindle-like microcephaly-associated protein ASH" evidence="7">
    <location>
        <begin position="3456"/>
        <end position="3533"/>
    </location>
</feature>
<dbReference type="InterPro" id="IPR027417">
    <property type="entry name" value="P-loop_NTPase"/>
</dbReference>
<evidence type="ECO:0008006" key="11">
    <source>
        <dbReference type="Google" id="ProtNLM"/>
    </source>
</evidence>
<dbReference type="InterPro" id="IPR013783">
    <property type="entry name" value="Ig-like_fold"/>
</dbReference>
<evidence type="ECO:0000256" key="5">
    <source>
        <dbReference type="ARBA" id="ARBA00023273"/>
    </source>
</evidence>
<feature type="region of interest" description="Disordered" evidence="6">
    <location>
        <begin position="1713"/>
        <end position="1747"/>
    </location>
</feature>
<evidence type="ECO:0000256" key="4">
    <source>
        <dbReference type="ARBA" id="ARBA00023069"/>
    </source>
</evidence>
<dbReference type="GO" id="GO:0003341">
    <property type="term" value="P:cilium movement"/>
    <property type="evidence" value="ECO:0007669"/>
    <property type="project" value="TreeGrafter"/>
</dbReference>
<dbReference type="GO" id="GO:0005930">
    <property type="term" value="C:axoneme"/>
    <property type="evidence" value="ECO:0007669"/>
    <property type="project" value="TreeGrafter"/>
</dbReference>
<dbReference type="Pfam" id="PF22544">
    <property type="entry name" value="HYDIN_VesB_CFA65-like_Ig"/>
    <property type="match status" value="4"/>
</dbReference>
<evidence type="ECO:0000256" key="1">
    <source>
        <dbReference type="ARBA" id="ARBA00004138"/>
    </source>
</evidence>
<feature type="region of interest" description="Disordered" evidence="6">
    <location>
        <begin position="3148"/>
        <end position="3171"/>
    </location>
</feature>
<dbReference type="PANTHER" id="PTHR23053:SF0">
    <property type="entry name" value="HYDROCEPHALUS-INDUCING PROTEIN HOMOLOG"/>
    <property type="match status" value="1"/>
</dbReference>
<dbReference type="GO" id="GO:1904158">
    <property type="term" value="P:axonemal central apparatus assembly"/>
    <property type="evidence" value="ECO:0007669"/>
    <property type="project" value="TreeGrafter"/>
</dbReference>
<evidence type="ECO:0000256" key="2">
    <source>
        <dbReference type="ARBA" id="ARBA00004496"/>
    </source>
</evidence>
<name>A0A7J6YKK1_TRYCR</name>
<dbReference type="EMBL" id="JABDHM010000001">
    <property type="protein sequence ID" value="KAF5226806.1"/>
    <property type="molecule type" value="Genomic_DNA"/>
</dbReference>
<dbReference type="SUPFAM" id="SSF52540">
    <property type="entry name" value="P-loop containing nucleoside triphosphate hydrolases"/>
    <property type="match status" value="1"/>
</dbReference>
<dbReference type="Pfam" id="PF15780">
    <property type="entry name" value="ASH"/>
    <property type="match status" value="1"/>
</dbReference>
<proteinExistence type="predicted"/>
<accession>A0A7J6YKK1</accession>
<feature type="domain" description="HYDIN/VesB/CFA65-like Ig-like" evidence="8">
    <location>
        <begin position="137"/>
        <end position="214"/>
    </location>
</feature>
<evidence type="ECO:0000313" key="9">
    <source>
        <dbReference type="EMBL" id="KAF5226806.1"/>
    </source>
</evidence>
<dbReference type="InterPro" id="IPR053879">
    <property type="entry name" value="HYDIN_VesB_CFA65-like_Ig"/>
</dbReference>
<sequence>MYPSQTAASGVEGDGEGSTVIAAHGRLPKILTFEVNPQEICFREFEPHKTYESPLHLKNMTKETQFVRVRQPQSRVLKLRPPRRNVTSVKVAPGLTVTYKVLFTPEESRNYSCDLVVTTEREEFTVPLHAIASRGQLTLPESFTVAPCPVKSTGTTSLFIRNTGKLECQWRAEASLPFTVTPSSGVLSPNGGVFPVSVGFAPTRLQQYESTICFLLGPEGDVVQKLPVVGNAVEVEVVLEQNTLEFPVTFVTLESQALVRVRNDSGYTVCFSWKSDRSFAEERRAMEQNLLGQTEAVTHAVLTSSKNEATRRRLREERRETLAGGGRVFDDDVFTLEPVSGTIYAKGSQEFIVTFNPQLAMDYIATAYLDIGGRRQRLPLQVKGTGIGPQCELEYTRLDIGEVFVGAVHEYQVDIINKGCIEARYAVLPQNTLMGRKFIFQPSEGVLAPGTQETLFIQLQTDLVGLISETFHIHLHGSLDELTIRIRGSVTGPALRFEVEELDFGNVSYNCLHSRVTQMVNVGQVPITFRLRVPESSLLHGLITVSPSEGIILPKQQEEIHVSLVSDIVGNCETMLLVDVEGVGDGVDSIPIKAACLVPTLCLSTERLQYGTCFVGHEYVMNLEVVNKTALLGKYNLVLLNEEGIRAANAIVVIDSPEGSQAPKVIEPHSRSQVPVKLTPLAVGGLQMTLYVRVLGSNEPPLPVLLTATARGPVVTAEPKSLAFGTLVLLEPSEREFVLTNTSPIPAFFFANFPETSKRNSVSTAFCIEPSKGEIPPHRSTTVKVTARLDDARLFSEQIQIIVRHAEEDPLFVSVTANGKGYALVPIGPIEKIDFGDVFTSTMAEKNILLRNEGRRDVEVLWSGARARAGGLSPVFRIVPETVVIGAGNSCTFTVQGLVDEAGVFTEEFLLKDKKEFRLIFTTCVTGNFVLPVIAYSKKRIVFDYVYGAEGETGNAVIMKTFTMKNTTTQSLDVTLKRVEKSGEAASPFTLVSPKSFTLMSGETQIVAVNCDACYRHDNVAHTAKGRILVAFANHPFSEYVSLLANIAFPSIRIEPEDRQVKFGSILTNTEGRSELTLTNLSPVVPAEFYWSIEYRSEVPSEQPQRDQKRFDFVPFRGVIPPGGKRVVEAVFYGTRGRHDATATCTLKGGPSYSVSLIGWSDVTVRFESTSLDFGVMHYLERANKTISIFSPSRVAVPFTVNTIALKQPGSIVVRPMKGVVSNKVVLTVSFCPMVPDEVVETFFVQVGHLDPQLITVRGLGQAHTIMLSTSDKHVKLNRIEDSQYLRCMEELKDKEWVPYLEKSGFPCAAPNVLPVVLEAERQAYCRNLLLAATNLTAGASVTEHIEEFRADTSKRERGVLARYVIDFGHITRLDVRTINVSLVNTSIYPVGVILDKQVMEPGPLCVEPRKIPTISPFSETKIALTLFFGDTGNVTNGANQLEFFLDIHKGPRILVEVRCFVATPALTPCETVLDFGDMLLGRVKNLPLHFYNKEDIPCTWRMTLIEPKQKPGAKKETDTANPVNPPLVVASRRQFKVHKERGTLPPQCGMSIMVSFMSFILGPAKTKLRLRYASNPEEQYVVLKGNVVGVNVELSPSQLVFPTVFPCQTVKHCFTIKNNEDRPVEVFSKNFDEKHRVCVGILQRALATQKSNSGGEGEIHLPIREAGDSLPEPFLDFFFTELQREERALEYRDTDGLEIDFQRELRTGSCLSSRRRRASQARSELQTSLPRTPEIPAGDVPPTQPISKVKPQIVVITGPPFSGKTTQIRRLVEKLNVSQLDLDAMVRAEAEFDTAEGELIRTILSEREENRTPRVVEDVARSPSPVVVVDRIVKSNEVKILHALLLRHLSTLSSVTDVVIDDFRSILTEDREAVLIAIERAASVTGRTLQIISLGVSEATTGLRRSLDVQKKCREIAEAAITLPLTEEEYETLDEEGRDAYNRRLLHYNACKRALTEASNEVSRYEAELENNPQLTVQEHAEQNIIALEEQEALIRSALRSKKNVSEPRSRPQWEEISELEQYKELYTQLRCIGGVTHIVVSGEAEEKDVNKAIVEQFFSGDNVMHSSPPSPIPFSLMEDKNESLSFLPNVRRSGMWELITEETMGRTNTRVEQFCFFTVTRREVLVKKTAKGSPAQTTLAMEETARWIVPPKSSVEVTVVFCSDGLGQINIPFSFGITGTTQEITLPVFACTAYPEICRDYKKIFPFTKPRAIAGKRPIRVFVMSKKTYEFGPLIVPGGVVSAQSSSFKKNRQLNESLSTINRSAVLSNKESGAQDTMTFTSTGIFPAEVSLSFGKEKETNFSVTPNKFTLSVGETANVVLRAAPETIGEVFSTLVVTVRDNPTPWFVNVSCVGTRPAVTLNGKKELLVQYGRCLIKREVGKVINIANDSLMPVCWRIAGVEKVPMEFKLSSTGGVLDVNGMYPLEIVFKPTRPGVHNMSLRVEVTDAEETLFESIPLTVKAEAHDVVIEWSNHVDFKLMHVGETKKENVLILNKSPYDVGYLLRLPKCLQNLISLNPSEGVMRGLVGFKDAFLLNVEVTIRFDKEGEIPASLGVIEASFFDPVKNELLFPVQSIPVSGEAWYNRFTIKPACIDFGFCVVNQSKKCSFELQNTGHFPLNFRLFNYKNGPALLQQEDEEGVGKKQRKSAKPDPGFQLGVFTVSPSSGTVAVGETFSFQVLTIQKTRSNNRETLGIYVDHCDPETEAKGIPFELVASTTTPGIVSDLSSLVDVETIFEEQQVVSSYSQRNKTLRAYARDTRTFYFGTTLVGSRVEERFRIANSSPLMCTVKLQLLPQYPREGKEKERDKKEREPLLEVDGFQLSIDGEPEKTNTLQLPSFESRFVTVSFAPSTLQSSRARFEAVVVGIPDPKASALEFELAGEGVLPSVEYILPPRLQTPFAVSLTTTMKKGSRVRGREPRKIAAHQMAEFATENAVSDTIQLPVTLVGNASSRTFTVRNTGELDAHIRVSAPDEFTSDISVSKLREVLSLPAGCAESFTVNFAPTSIEKHRVRLRVAVTENPYEDRELWILAESYFNAISFENIDPGSEDQLTLGQCYVSQPVEHVMLLRNNSPHAIRFEWSCSSSILQCTPQLGHMSPGSTKQLTLRLYTDTVSGETISSVFRVNSITTMEGDDWDNTQTKSRWAVLSPAEDPDAVENSTSSESNTRKNVRKVLEAVPEPSYNVTGDLSLQKTLYVSYATEFASYKITLPMSGDMEISDNLTFPLTKIFQRRIATLRVKNTGLNVLPFSFEIHDPQRQSGREGGMPGVFTVEPASGKIDPRAYQDVSVIFAPKSIENTSQVLVGSFPHSLEPKLYISLQGTAECPLVHFNVPASDYLVSRVDGEAGTNLDPNTIPLMFYSCGLNSKCSVRFKVINPSTNTYRFEWISDPLSRRISPFRCLTPSGSIAAGKQYEMAFDYFSNSIGISEAKWSFFISGHMSVSFLLVGKTDEPNVFLHVSRVHFGGVTVGNKDERIIELENRENTSFPFEFDRTMLNSEDCCVGVKPLSGTIPPKSIMPLTVSFTPRDEVSVNVRLLCRVKRMSDPLTINVKGEGLRIHPSLTIEDDDVDDLAEPVFVPQLQMFHCFLGRVQPNTVVKKRLVLTNDGQCSMDYVMLVPEHRFLKLSPLSGTVGPKQRAVMSLVYFPTEEEILRNFKIQCRIDKVPVYNIRLGAVAYVPKVQLSFMNHDFGPCFITEFSSDSVVTKTLSMMNTEAKESVALDCILSKNGIFELDGTSFVLSPGEMRNLVISFAPPEVGDFTSELQITFNGSYSIYIPLKGEGIIPRIEVPIRSIKLGGARIGERRVAELRLDCRSRAVTPISFVNCVDEALREKGISIFPNEPFLMRPREVRTVTVSFKPTARMPEFQRELRMLVCGREMPLVVVSAFCEDAEVHLDVQNILFNDVVVGTTAFRRIVIMNSGDISQRFRWDPTLSTQSEMRVVPPTGLVRAHSEQVCEFVYTPKDAGNVFRRNVRVEFDDAPAATVNVEAHATERPKAEAVLTFSCCAKATTTKTVPVDNPTDGTWTIKPVIDSRLWTAPKSFQINPRSTALLPVTYAPMFVSGEKDTATLFIPFHNGAARVIELEGVASHPMEEGKVAVKTIEAGTPHLENFEVYNSTTQPLRFQVNAQWTPELEKGMVTVKAPASIDVPAKQMKICAITFVILKEGDLRGTVQFRCPEREDHTQVFDLALRVVPKKVSSRTELVAKVRNAAIHLMPVKNPLGKNAHANIRVENGSDVIFVDSSINIPPKGTVDVPIRFFPLVHKEYPVATVTATSVEIGTVSCQLLLRSKPPEPEKVTRVSCPLGQTTVFPLRFTHYCKSNCEFTVRFGSKVTPFSKVGSSSNVKMPGTTRPEGQEVSMEIQYEPTVVGEIKESIEVFSPQAGLYIFPVLASCLPPQRQGPFLLRLGQVTSIPFRNVFLEPLTLTLSTDSPSFVVLKTTETVAAKKTINIQVTYKPEEGGSVSQTGKLTVSGVNNGETLQWVYYLKCGVVDVGPSVATAPFRGRE</sequence>
<keyword evidence="5" id="KW-0966">Cell projection</keyword>
<dbReference type="VEuPathDB" id="TriTrypDB:ECC02_000307"/>
<dbReference type="Proteomes" id="UP000583944">
    <property type="component" value="Unassembled WGS sequence"/>
</dbReference>
<dbReference type="Gene3D" id="2.60.40.10">
    <property type="entry name" value="Immunoglobulins"/>
    <property type="match status" value="19"/>
</dbReference>
<feature type="domain" description="HYDIN/VesB/CFA65-like Ig-like" evidence="8">
    <location>
        <begin position="389"/>
        <end position="488"/>
    </location>
</feature>
<organism evidence="9 10">
    <name type="scientific">Trypanosoma cruzi</name>
    <dbReference type="NCBI Taxonomy" id="5693"/>
    <lineage>
        <taxon>Eukaryota</taxon>
        <taxon>Discoba</taxon>
        <taxon>Euglenozoa</taxon>
        <taxon>Kinetoplastea</taxon>
        <taxon>Metakinetoplastina</taxon>
        <taxon>Trypanosomatida</taxon>
        <taxon>Trypanosomatidae</taxon>
        <taxon>Trypanosoma</taxon>
        <taxon>Schizotrypanum</taxon>
    </lineage>
</organism>
<reference evidence="9 10" key="1">
    <citation type="journal article" date="2019" name="Genome Biol. Evol.">
        <title>Nanopore Sequencing Significantly Improves Genome Assembly of the Protozoan Parasite Trypanosoma cruzi.</title>
        <authorList>
            <person name="Diaz-Viraque F."/>
            <person name="Pita S."/>
            <person name="Greif G."/>
            <person name="de Souza R.C.M."/>
            <person name="Iraola G."/>
            <person name="Robello C."/>
        </authorList>
    </citation>
    <scope>NUCLEOTIDE SEQUENCE [LARGE SCALE GENOMIC DNA]</scope>
    <source>
        <strain evidence="9 10">Berenice</strain>
    </source>
</reference>
<feature type="domain" description="HYDIN/VesB/CFA65-like Ig-like" evidence="8">
    <location>
        <begin position="493"/>
        <end position="584"/>
    </location>
</feature>
<keyword evidence="3" id="KW-0963">Cytoplasm</keyword>
<feature type="domain" description="HYDIN/VesB/CFA65-like Ig-like" evidence="8">
    <location>
        <begin position="3678"/>
        <end position="3779"/>
    </location>
</feature>
<comment type="subcellular location">
    <subcellularLocation>
        <location evidence="1">Cell projection</location>
        <location evidence="1">Cilium</location>
    </subcellularLocation>
    <subcellularLocation>
        <location evidence="2">Cytoplasm</location>
    </subcellularLocation>
</comment>
<evidence type="ECO:0000256" key="3">
    <source>
        <dbReference type="ARBA" id="ARBA00022490"/>
    </source>
</evidence>
<dbReference type="Pfam" id="PF14874">
    <property type="entry name" value="PapD-like"/>
    <property type="match status" value="1"/>
</dbReference>
<evidence type="ECO:0000259" key="7">
    <source>
        <dbReference type="Pfam" id="PF15780"/>
    </source>
</evidence>
<evidence type="ECO:0000313" key="10">
    <source>
        <dbReference type="Proteomes" id="UP000583944"/>
    </source>
</evidence>
<dbReference type="VEuPathDB" id="TriTrypDB:BCY84_00999"/>
<dbReference type="InterPro" id="IPR031549">
    <property type="entry name" value="ASH"/>
</dbReference>
<evidence type="ECO:0000259" key="8">
    <source>
        <dbReference type="Pfam" id="PF22544"/>
    </source>
</evidence>
<evidence type="ECO:0000256" key="6">
    <source>
        <dbReference type="SAM" id="MobiDB-lite"/>
    </source>
</evidence>
<comment type="caution">
    <text evidence="9">The sequence shown here is derived from an EMBL/GenBank/DDBJ whole genome shotgun (WGS) entry which is preliminary data.</text>
</comment>